<dbReference type="SUPFAM" id="SSF52833">
    <property type="entry name" value="Thioredoxin-like"/>
    <property type="match status" value="1"/>
</dbReference>
<evidence type="ECO:0000256" key="6">
    <source>
        <dbReference type="SAM" id="SignalP"/>
    </source>
</evidence>
<feature type="domain" description="Thioredoxin-like fold" evidence="7">
    <location>
        <begin position="89"/>
        <end position="247"/>
    </location>
</feature>
<evidence type="ECO:0000256" key="2">
    <source>
        <dbReference type="ARBA" id="ARBA00022729"/>
    </source>
</evidence>
<dbReference type="eggNOG" id="COG1651">
    <property type="taxonomic scope" value="Bacteria"/>
</dbReference>
<feature type="chain" id="PRO_5003503342" evidence="6">
    <location>
        <begin position="24"/>
        <end position="262"/>
    </location>
</feature>
<dbReference type="Proteomes" id="UP000004662">
    <property type="component" value="Chromosome"/>
</dbReference>
<dbReference type="OrthoDB" id="9784686at2"/>
<dbReference type="InterPro" id="IPR036249">
    <property type="entry name" value="Thioredoxin-like_sf"/>
</dbReference>
<dbReference type="HOGENOM" id="CLU_000288_47_4_7"/>
<dbReference type="RefSeq" id="WP_009180627.1">
    <property type="nucleotide sequence ID" value="NZ_CM001368.1"/>
</dbReference>
<comment type="similarity">
    <text evidence="1">Belongs to the thioredoxin family. DsbA subfamily.</text>
</comment>
<gene>
    <name evidence="8" type="ORF">DFW101_1205</name>
</gene>
<keyword evidence="2 6" id="KW-0732">Signal</keyword>
<feature type="signal peptide" evidence="6">
    <location>
        <begin position="1"/>
        <end position="23"/>
    </location>
</feature>
<dbReference type="PANTHER" id="PTHR13887:SF14">
    <property type="entry name" value="DISULFIDE BOND FORMATION PROTEIN D"/>
    <property type="match status" value="1"/>
</dbReference>
<name>G7Q4J2_9BACT</name>
<keyword evidence="4" id="KW-1015">Disulfide bond</keyword>
<evidence type="ECO:0000256" key="1">
    <source>
        <dbReference type="ARBA" id="ARBA00005791"/>
    </source>
</evidence>
<organism evidence="8 9">
    <name type="scientific">Solidesulfovibrio carbinoliphilus subsp. oakridgensis</name>
    <dbReference type="NCBI Taxonomy" id="694327"/>
    <lineage>
        <taxon>Bacteria</taxon>
        <taxon>Pseudomonadati</taxon>
        <taxon>Thermodesulfobacteriota</taxon>
        <taxon>Desulfovibrionia</taxon>
        <taxon>Desulfovibrionales</taxon>
        <taxon>Desulfovibrionaceae</taxon>
        <taxon>Solidesulfovibrio</taxon>
    </lineage>
</organism>
<protein>
    <submittedName>
        <fullName evidence="8">DSBA oxidoreductase</fullName>
    </submittedName>
</protein>
<keyword evidence="3" id="KW-0560">Oxidoreductase</keyword>
<dbReference type="InterPro" id="IPR012336">
    <property type="entry name" value="Thioredoxin-like_fold"/>
</dbReference>
<evidence type="ECO:0000259" key="7">
    <source>
        <dbReference type="Pfam" id="PF13462"/>
    </source>
</evidence>
<keyword evidence="9" id="KW-1185">Reference proteome</keyword>
<dbReference type="AlphaFoldDB" id="G7Q4J2"/>
<dbReference type="PANTHER" id="PTHR13887">
    <property type="entry name" value="GLUTATHIONE S-TRANSFERASE KAPPA"/>
    <property type="match status" value="1"/>
</dbReference>
<dbReference type="Pfam" id="PF13462">
    <property type="entry name" value="Thioredoxin_4"/>
    <property type="match status" value="1"/>
</dbReference>
<evidence type="ECO:0000313" key="8">
    <source>
        <dbReference type="EMBL" id="EHJ47215.1"/>
    </source>
</evidence>
<proteinExistence type="inferred from homology"/>
<evidence type="ECO:0000256" key="5">
    <source>
        <dbReference type="ARBA" id="ARBA00023284"/>
    </source>
</evidence>
<accession>G7Q4J2</accession>
<evidence type="ECO:0000256" key="4">
    <source>
        <dbReference type="ARBA" id="ARBA00023157"/>
    </source>
</evidence>
<dbReference type="Gene3D" id="3.40.30.10">
    <property type="entry name" value="Glutaredoxin"/>
    <property type="match status" value="1"/>
</dbReference>
<keyword evidence="5" id="KW-0676">Redox-active center</keyword>
<dbReference type="STRING" id="694327.DFW101_1205"/>
<dbReference type="GO" id="GO:0016491">
    <property type="term" value="F:oxidoreductase activity"/>
    <property type="evidence" value="ECO:0007669"/>
    <property type="project" value="UniProtKB-KW"/>
</dbReference>
<evidence type="ECO:0000313" key="9">
    <source>
        <dbReference type="Proteomes" id="UP000004662"/>
    </source>
</evidence>
<sequence length="262" mass="28823">MRKWNSLTAAALLLASLARPALADDDVARMRTVLQEHPEIILDAIRQQGPAVLEIIENAARARQRTLERARFASELAKPLKPAMDPGRASLGPQNAPVTIVEYSDFLCHFCAQAAGTVQKLLERHPGEVRLVFKHFATGKNDVRAALYFEALNLQDPKKAWAFMEMAFSRQKDVAEKGEEALAAMAKELGADQKRLAEDLKRKDLADRIDSDVKEARNFGFEGTPVFLVNGAPVRGAVPLEALEEYVAIAKDPKAAAQTKTP</sequence>
<evidence type="ECO:0000256" key="3">
    <source>
        <dbReference type="ARBA" id="ARBA00023002"/>
    </source>
</evidence>
<dbReference type="EMBL" id="CM001368">
    <property type="protein sequence ID" value="EHJ47215.1"/>
    <property type="molecule type" value="Genomic_DNA"/>
</dbReference>
<reference evidence="9" key="1">
    <citation type="journal article" date="2015" name="Genome Announc.">
        <title>High-Quality Draft Genome Sequence of Desulfovibrio carbinoliphilus FW-101-2B, an Organic Acid-Oxidizing Sulfate-Reducing Bacterium Isolated from Uranium(VI)-Contaminated Groundwater.</title>
        <authorList>
            <person name="Ramsay B.D."/>
            <person name="Hwang C."/>
            <person name="Woo H.L."/>
            <person name="Carroll S.L."/>
            <person name="Lucas S."/>
            <person name="Han J."/>
            <person name="Lapidus A.L."/>
            <person name="Cheng J.F."/>
            <person name="Goodwin L.A."/>
            <person name="Pitluck S."/>
            <person name="Peters L."/>
            <person name="Chertkov O."/>
            <person name="Held B."/>
            <person name="Detter J.C."/>
            <person name="Han C.S."/>
            <person name="Tapia R."/>
            <person name="Land M.L."/>
            <person name="Hauser L.J."/>
            <person name="Kyrpides N.C."/>
            <person name="Ivanova N.N."/>
            <person name="Mikhailova N."/>
            <person name="Pagani I."/>
            <person name="Woyke T."/>
            <person name="Arkin A.P."/>
            <person name="Dehal P."/>
            <person name="Chivian D."/>
            <person name="Criddle C.S."/>
            <person name="Wu W."/>
            <person name="Chakraborty R."/>
            <person name="Hazen T.C."/>
            <person name="Fields M.W."/>
        </authorList>
    </citation>
    <scope>NUCLEOTIDE SEQUENCE [LARGE SCALE GENOMIC DNA]</scope>
    <source>
        <strain evidence="9">FW-101-2B</strain>
    </source>
</reference>